<comment type="caution">
    <text evidence="1">The sequence shown here is derived from an EMBL/GenBank/DDBJ whole genome shotgun (WGS) entry which is preliminary data.</text>
</comment>
<proteinExistence type="predicted"/>
<protein>
    <submittedName>
        <fullName evidence="1">Uncharacterized protein</fullName>
    </submittedName>
</protein>
<dbReference type="EMBL" id="VHIV01000001">
    <property type="protein sequence ID" value="TPV45675.1"/>
    <property type="molecule type" value="Genomic_DNA"/>
</dbReference>
<evidence type="ECO:0000313" key="1">
    <source>
        <dbReference type="EMBL" id="TPV45675.1"/>
    </source>
</evidence>
<keyword evidence="2" id="KW-1185">Reference proteome</keyword>
<sequence length="110" mass="12643">MPRNIPLLIEYLAFFGLICCLIIYNTNTVFLSIIIAFVALEIMMEAFQVQLKQKIAHIYNAIFLLSALITNIISNGFYLSAVFPVFFMAVLLFIARYIHVPKNKKHEQEA</sequence>
<reference evidence="1" key="1">
    <citation type="submission" date="2019-06" db="EMBL/GenBank/DDBJ databases">
        <title>Draft genome sequence of Bacillus sp. strain MHSD28.</title>
        <authorList>
            <person name="Makuwa S.C."/>
            <person name="Serepa-Dlamini M.H."/>
        </authorList>
    </citation>
    <scope>NUCLEOTIDE SEQUENCE</scope>
    <source>
        <strain evidence="1">MHSD28</strain>
    </source>
</reference>
<dbReference type="Proteomes" id="UP000317636">
    <property type="component" value="Unassembled WGS sequence"/>
</dbReference>
<gene>
    <name evidence="1" type="ORF">FJ659_00045</name>
</gene>
<organism evidence="1 2">
    <name type="scientific">Bacillus dicomae</name>
    <dbReference type="NCBI Taxonomy" id="3088378"/>
    <lineage>
        <taxon>Bacteria</taxon>
        <taxon>Bacillati</taxon>
        <taxon>Bacillota</taxon>
        <taxon>Bacilli</taxon>
        <taxon>Bacillales</taxon>
        <taxon>Bacillaceae</taxon>
        <taxon>Bacillus</taxon>
        <taxon>Bacillus cereus group</taxon>
    </lineage>
</organism>
<name>A0AC61T7T9_9BACI</name>
<accession>A0AC61T7T9</accession>
<evidence type="ECO:0000313" key="2">
    <source>
        <dbReference type="Proteomes" id="UP000317636"/>
    </source>
</evidence>